<accession>A0A6J4CYI0</accession>
<reference evidence="1 4" key="2">
    <citation type="submission" date="2020-04" db="EMBL/GenBank/DDBJ databases">
        <title>Genomic analysis of gastric non-Helicobacter pylori Helicobacters isolated in Japan.</title>
        <authorList>
            <person name="Suzuki M."/>
            <person name="Rimbara E."/>
        </authorList>
    </citation>
    <scope>NUCLEOTIDE SEQUENCE [LARGE SCALE GENOMIC DNA]</scope>
    <source>
        <strain evidence="1 4">NHP19-0020</strain>
    </source>
</reference>
<proteinExistence type="predicted"/>
<dbReference type="RefSeq" id="WP_050780236.1">
    <property type="nucleotide sequence ID" value="NZ_AP019774.1"/>
</dbReference>
<protein>
    <submittedName>
        <fullName evidence="2">Uncharacterized protein</fullName>
    </submittedName>
</protein>
<reference evidence="2 3" key="1">
    <citation type="submission" date="2019-06" db="EMBL/GenBank/DDBJ databases">
        <title>Complete genome sequence of Helicobacter suis SNTW101c.</title>
        <authorList>
            <person name="Rimbara E."/>
            <person name="Suzuki M."/>
            <person name="Matsui H."/>
            <person name="Nakamura M."/>
            <person name="Mori S."/>
            <person name="Shibayama K."/>
        </authorList>
    </citation>
    <scope>NUCLEOTIDE SEQUENCE [LARGE SCALE GENOMIC DNA]</scope>
    <source>
        <strain evidence="2 3">SNTW101c</strain>
    </source>
</reference>
<dbReference type="EMBL" id="AP023036">
    <property type="protein sequence ID" value="BCD46238.1"/>
    <property type="molecule type" value="Genomic_DNA"/>
</dbReference>
<dbReference type="Pfam" id="PF06074">
    <property type="entry name" value="Portal_Mu"/>
    <property type="match status" value="1"/>
</dbReference>
<sequence length="70" mass="7468">MRAASIGIFSKDDILELLNGNVDQGAFLEFLRYCDECISKVISGQVLASNAVNKGTQALGNVHENTPAIS</sequence>
<dbReference type="AlphaFoldDB" id="A0A6J4CYI0"/>
<evidence type="ECO:0000313" key="4">
    <source>
        <dbReference type="Proteomes" id="UP000509742"/>
    </source>
</evidence>
<organism evidence="2 3">
    <name type="scientific">Helicobacter suis</name>
    <dbReference type="NCBI Taxonomy" id="104628"/>
    <lineage>
        <taxon>Bacteria</taxon>
        <taxon>Pseudomonadati</taxon>
        <taxon>Campylobacterota</taxon>
        <taxon>Epsilonproteobacteria</taxon>
        <taxon>Campylobacterales</taxon>
        <taxon>Helicobacteraceae</taxon>
        <taxon>Helicobacter</taxon>
    </lineage>
</organism>
<dbReference type="InterPro" id="IPR009279">
    <property type="entry name" value="Portal_Mu"/>
</dbReference>
<evidence type="ECO:0000313" key="3">
    <source>
        <dbReference type="Proteomes" id="UP000317935"/>
    </source>
</evidence>
<evidence type="ECO:0000313" key="2">
    <source>
        <dbReference type="EMBL" id="BCD70577.1"/>
    </source>
</evidence>
<dbReference type="GeneID" id="56928437"/>
<evidence type="ECO:0000313" key="1">
    <source>
        <dbReference type="EMBL" id="BCD46238.1"/>
    </source>
</evidence>
<name>A0A6J4CYI0_9HELI</name>
<dbReference type="Proteomes" id="UP000509742">
    <property type="component" value="Chromosome"/>
</dbReference>
<keyword evidence="4" id="KW-1185">Reference proteome</keyword>
<dbReference type="Proteomes" id="UP000317935">
    <property type="component" value="Chromosome"/>
</dbReference>
<gene>
    <name evidence="1" type="ORF">NHP190020_12770</name>
    <name evidence="2" type="ORF">SNTW_12220</name>
</gene>
<dbReference type="EMBL" id="AP019774">
    <property type="protein sequence ID" value="BCD70577.1"/>
    <property type="molecule type" value="Genomic_DNA"/>
</dbReference>